<dbReference type="InterPro" id="IPR048696">
    <property type="entry name" value="SHQ1-like_CS"/>
</dbReference>
<protein>
    <submittedName>
        <fullName evidence="5">Uncharacterized protein</fullName>
    </submittedName>
</protein>
<organism evidence="5 6">
    <name type="scientific">Malassezia japonica</name>
    <dbReference type="NCBI Taxonomy" id="223818"/>
    <lineage>
        <taxon>Eukaryota</taxon>
        <taxon>Fungi</taxon>
        <taxon>Dikarya</taxon>
        <taxon>Basidiomycota</taxon>
        <taxon>Ustilaginomycotina</taxon>
        <taxon>Malasseziomycetes</taxon>
        <taxon>Malasseziales</taxon>
        <taxon>Malasseziaceae</taxon>
        <taxon>Malassezia</taxon>
    </lineage>
</organism>
<dbReference type="PANTHER" id="PTHR12967">
    <property type="entry name" value="PROTEIN SHQ1 HOMOLOG"/>
    <property type="match status" value="1"/>
</dbReference>
<proteinExistence type="inferred from homology"/>
<accession>A0AAF0F2K7</accession>
<evidence type="ECO:0000313" key="5">
    <source>
        <dbReference type="EMBL" id="WFD39279.1"/>
    </source>
</evidence>
<dbReference type="PANTHER" id="PTHR12967:SF0">
    <property type="entry name" value="PROTEIN SHQ1 HOMOLOG"/>
    <property type="match status" value="1"/>
</dbReference>
<feature type="compositionally biased region" description="Pro residues" evidence="2">
    <location>
        <begin position="135"/>
        <end position="144"/>
    </location>
</feature>
<feature type="domain" description="SHQ1-like CS" evidence="4">
    <location>
        <begin position="5"/>
        <end position="101"/>
    </location>
</feature>
<reference evidence="5" key="1">
    <citation type="submission" date="2023-03" db="EMBL/GenBank/DDBJ databases">
        <title>Mating type loci evolution in Malassezia.</title>
        <authorList>
            <person name="Coelho M.A."/>
        </authorList>
    </citation>
    <scope>NUCLEOTIDE SEQUENCE</scope>
    <source>
        <strain evidence="5">CBS 9431</strain>
    </source>
</reference>
<sequence length="760" mass="82225">MQLTTPAYRLQQDAASVTVRVSCAETKAVSARAVAEGTTFGCFMDPVYLPLTFPAPVRRLDVVVSLDAANTVDGCSFDAAAMELVVRLEKEVHGTTFEGLERLQPQILSKTEMQALERDAQRLEKEEDSARSAPAPVPAPTPAPAPTVQFPVGLLCEPLASPAYTALVAAGRIPYMDILDPTPLSNAERECQAEKMEGEKWDEGMYLDSTVDLDGEIAGLLKQRLSFAERSEDIAETRTPAPARAAAFLAQLLFAYLYEDRTSFQDPTPESAWTVCKLTRSIVCWTDPLDLSPGLDATLRASYRRALTYPLYRSTAVCARVCEDAAELLSSAPRTRILHVLHAIDALFALAPTGTGLAEQATTVLRLVWELWIVPLQAWVSHAATDAQLEAVRAAFARHARPTPSFLVEIGTPGDWDLAALDAAAEEARLHGEGEFSDEGQSVQRPRPGTLTAVLEYHRNIARATAVVRNAGADAVVARVLEVPTGVVLSLAAGTAAIDVDLDWPLVAGEYAGEVHGDTQVVTLGAHTSAPYSGMLRPPWAVLATEHIPVLGLGCAACHAALTTFGGAATLRALPSENWEELVDAWMCHGDQRLNASVVQGRADVEPSRTPAADEIWVGTLLLKVASTQLVGVACANTKAQGPWELLQPSIVPIPNERPQDALFAQILAHYFVEQAERHAVHHFLIQELGTGASRLFLWAFQPLVEMHVQRRMVVCKILYHTTHTTPEVPYIPLALAPAHCDQLQALLDESNALLSHNGK</sequence>
<dbReference type="InterPro" id="IPR008978">
    <property type="entry name" value="HSP20-like_chaperone"/>
</dbReference>
<dbReference type="AlphaFoldDB" id="A0AAF0F2K7"/>
<evidence type="ECO:0000259" key="3">
    <source>
        <dbReference type="Pfam" id="PF04925"/>
    </source>
</evidence>
<feature type="compositionally biased region" description="Basic and acidic residues" evidence="2">
    <location>
        <begin position="119"/>
        <end position="130"/>
    </location>
</feature>
<dbReference type="GO" id="GO:0005737">
    <property type="term" value="C:cytoplasm"/>
    <property type="evidence" value="ECO:0007669"/>
    <property type="project" value="TreeGrafter"/>
</dbReference>
<dbReference type="GO" id="GO:0000493">
    <property type="term" value="P:box H/ACA snoRNP assembly"/>
    <property type="evidence" value="ECO:0007669"/>
    <property type="project" value="InterPro"/>
</dbReference>
<comment type="similarity">
    <text evidence="1">Belongs to the SHQ1 family.</text>
</comment>
<dbReference type="GO" id="GO:0005654">
    <property type="term" value="C:nucleoplasm"/>
    <property type="evidence" value="ECO:0007669"/>
    <property type="project" value="TreeGrafter"/>
</dbReference>
<dbReference type="Pfam" id="PF04925">
    <property type="entry name" value="SHQ1"/>
    <property type="match status" value="1"/>
</dbReference>
<gene>
    <name evidence="5" type="ORF">MJAP1_002250</name>
</gene>
<dbReference type="Proteomes" id="UP001217754">
    <property type="component" value="Chromosome 3"/>
</dbReference>
<feature type="region of interest" description="Disordered" evidence="2">
    <location>
        <begin position="119"/>
        <end position="144"/>
    </location>
</feature>
<dbReference type="InterPro" id="IPR019193">
    <property type="entry name" value="UBQ-conj_enz_E2-bd_prot"/>
</dbReference>
<dbReference type="GO" id="GO:0051082">
    <property type="term" value="F:unfolded protein binding"/>
    <property type="evidence" value="ECO:0007669"/>
    <property type="project" value="TreeGrafter"/>
</dbReference>
<dbReference type="RefSeq" id="XP_060122176.1">
    <property type="nucleotide sequence ID" value="XM_060266193.1"/>
</dbReference>
<dbReference type="Pfam" id="PF21413">
    <property type="entry name" value="SHQ1-like_CS"/>
    <property type="match status" value="1"/>
</dbReference>
<dbReference type="Pfam" id="PF09814">
    <property type="entry name" value="HECT_2"/>
    <property type="match status" value="1"/>
</dbReference>
<dbReference type="InterPro" id="IPR007009">
    <property type="entry name" value="Shq1_C"/>
</dbReference>
<feature type="domain" description="Shq1 C-terminal" evidence="3">
    <location>
        <begin position="244"/>
        <end position="349"/>
    </location>
</feature>
<dbReference type="Gene3D" id="2.60.40.790">
    <property type="match status" value="1"/>
</dbReference>
<name>A0AAF0F2K7_9BASI</name>
<evidence type="ECO:0000256" key="1">
    <source>
        <dbReference type="ARBA" id="ARBA00005607"/>
    </source>
</evidence>
<evidence type="ECO:0000259" key="4">
    <source>
        <dbReference type="Pfam" id="PF21413"/>
    </source>
</evidence>
<dbReference type="EMBL" id="CP119960">
    <property type="protein sequence ID" value="WFD39279.1"/>
    <property type="molecule type" value="Genomic_DNA"/>
</dbReference>
<evidence type="ECO:0000256" key="2">
    <source>
        <dbReference type="SAM" id="MobiDB-lite"/>
    </source>
</evidence>
<dbReference type="InterPro" id="IPR039742">
    <property type="entry name" value="Shq1"/>
</dbReference>
<keyword evidence="6" id="KW-1185">Reference proteome</keyword>
<dbReference type="GeneID" id="85225901"/>
<evidence type="ECO:0000313" key="6">
    <source>
        <dbReference type="Proteomes" id="UP001217754"/>
    </source>
</evidence>